<keyword evidence="7" id="KW-1185">Reference proteome</keyword>
<protein>
    <recommendedName>
        <fullName evidence="8">Secretion system C-terminal sorting domain-containing protein</fullName>
    </recommendedName>
</protein>
<keyword evidence="1" id="KW-0479">Metal-binding</keyword>
<organism evidence="6 7">
    <name type="scientific">Xanthomarina gelatinilytica</name>
    <dbReference type="NCBI Taxonomy" id="1137281"/>
    <lineage>
        <taxon>Bacteria</taxon>
        <taxon>Pseudomonadati</taxon>
        <taxon>Bacteroidota</taxon>
        <taxon>Flavobacteriia</taxon>
        <taxon>Flavobacteriales</taxon>
        <taxon>Flavobacteriaceae</taxon>
        <taxon>Xanthomarina</taxon>
    </lineage>
</organism>
<dbReference type="SUPFAM" id="SSF49503">
    <property type="entry name" value="Cupredoxins"/>
    <property type="match status" value="1"/>
</dbReference>
<evidence type="ECO:0000259" key="5">
    <source>
        <dbReference type="Pfam" id="PF18962"/>
    </source>
</evidence>
<feature type="domain" description="Secretion system C-terminal sorting" evidence="5">
    <location>
        <begin position="108"/>
        <end position="181"/>
    </location>
</feature>
<reference evidence="6 7" key="1">
    <citation type="submission" date="2012-12" db="EMBL/GenBank/DDBJ databases">
        <title>Genome assembly of Formosa sp. AK20.</title>
        <authorList>
            <person name="Kumar R."/>
            <person name="Khatri I."/>
            <person name="Vaidya B."/>
            <person name="Subramanian S."/>
            <person name="Pinnaka A."/>
        </authorList>
    </citation>
    <scope>NUCLEOTIDE SEQUENCE [LARGE SCALE GENOMIC DNA]</scope>
    <source>
        <strain evidence="6 7">AK20</strain>
    </source>
</reference>
<dbReference type="Proteomes" id="UP000012024">
    <property type="component" value="Unassembled WGS sequence"/>
</dbReference>
<name>M7MKX0_9FLAO</name>
<evidence type="ECO:0008006" key="8">
    <source>
        <dbReference type="Google" id="ProtNLM"/>
    </source>
</evidence>
<evidence type="ECO:0000256" key="2">
    <source>
        <dbReference type="ARBA" id="ARBA00022729"/>
    </source>
</evidence>
<proteinExistence type="predicted"/>
<dbReference type="Pfam" id="PF00127">
    <property type="entry name" value="Copper-bind"/>
    <property type="match status" value="1"/>
</dbReference>
<dbReference type="GO" id="GO:0005507">
    <property type="term" value="F:copper ion binding"/>
    <property type="evidence" value="ECO:0007669"/>
    <property type="project" value="InterPro"/>
</dbReference>
<dbReference type="PANTHER" id="PTHR36507">
    <property type="entry name" value="BLL1555 PROTEIN"/>
    <property type="match status" value="1"/>
</dbReference>
<feature type="domain" description="Blue (type 1) copper" evidence="4">
    <location>
        <begin position="19"/>
        <end position="92"/>
    </location>
</feature>
<dbReference type="Gene3D" id="2.60.40.420">
    <property type="entry name" value="Cupredoxins - blue copper proteins"/>
    <property type="match status" value="1"/>
</dbReference>
<keyword evidence="2" id="KW-0732">Signal</keyword>
<dbReference type="InterPro" id="IPR008972">
    <property type="entry name" value="Cupredoxin"/>
</dbReference>
<dbReference type="InterPro" id="IPR026444">
    <property type="entry name" value="Secre_tail"/>
</dbReference>
<dbReference type="PANTHER" id="PTHR36507:SF1">
    <property type="entry name" value="BLL1555 PROTEIN"/>
    <property type="match status" value="1"/>
</dbReference>
<sequence>MQAQTTHDLDWERDFTSPQSDLTIETGDTVRWTWTDDLPHTVENDTGSTETFNSGTITGLGQTYSYTFTVEGVNPYFCGIHGAGNMSGTITVVDQLSVDEFAASKLLMFPNPVSTELQIQLPNNFNEGTITIFSVSGKQLFGQFVKNDIKDVTLDLSQFKSGMYFIKYQFGEHIETKRLVVK</sequence>
<accession>M7MKX0</accession>
<dbReference type="Pfam" id="PF18962">
    <property type="entry name" value="Por_Secre_tail"/>
    <property type="match status" value="1"/>
</dbReference>
<evidence type="ECO:0000259" key="4">
    <source>
        <dbReference type="Pfam" id="PF00127"/>
    </source>
</evidence>
<dbReference type="NCBIfam" id="TIGR04183">
    <property type="entry name" value="Por_Secre_tail"/>
    <property type="match status" value="1"/>
</dbReference>
<dbReference type="AlphaFoldDB" id="M7MKX0"/>
<comment type="caution">
    <text evidence="6">The sequence shown here is derived from an EMBL/GenBank/DDBJ whole genome shotgun (WGS) entry which is preliminary data.</text>
</comment>
<evidence type="ECO:0000256" key="1">
    <source>
        <dbReference type="ARBA" id="ARBA00022723"/>
    </source>
</evidence>
<dbReference type="InterPro" id="IPR052721">
    <property type="entry name" value="ET_Amicyanin"/>
</dbReference>
<evidence type="ECO:0000313" key="6">
    <source>
        <dbReference type="EMBL" id="EMQ95540.1"/>
    </source>
</evidence>
<evidence type="ECO:0000313" key="7">
    <source>
        <dbReference type="Proteomes" id="UP000012024"/>
    </source>
</evidence>
<evidence type="ECO:0000256" key="3">
    <source>
        <dbReference type="ARBA" id="ARBA00023008"/>
    </source>
</evidence>
<dbReference type="GO" id="GO:0009055">
    <property type="term" value="F:electron transfer activity"/>
    <property type="evidence" value="ECO:0007669"/>
    <property type="project" value="InterPro"/>
</dbReference>
<dbReference type="PATRIC" id="fig|1137281.3.peg.962"/>
<dbReference type="eggNOG" id="COG3794">
    <property type="taxonomic scope" value="Bacteria"/>
</dbReference>
<dbReference type="EMBL" id="ANLA01000005">
    <property type="protein sequence ID" value="EMQ95540.1"/>
    <property type="molecule type" value="Genomic_DNA"/>
</dbReference>
<dbReference type="InterPro" id="IPR000923">
    <property type="entry name" value="BlueCu_1"/>
</dbReference>
<gene>
    <name evidence="6" type="ORF">D778_02374</name>
</gene>
<keyword evidence="3" id="KW-0186">Copper</keyword>